<name>A0ABU7EP21_9TELE</name>
<feature type="region of interest" description="Disordered" evidence="1">
    <location>
        <begin position="1"/>
        <end position="24"/>
    </location>
</feature>
<feature type="compositionally biased region" description="Polar residues" evidence="1">
    <location>
        <begin position="1"/>
        <end position="11"/>
    </location>
</feature>
<accession>A0ABU7EP21</accession>
<evidence type="ECO:0000313" key="3">
    <source>
        <dbReference type="Proteomes" id="UP001352852"/>
    </source>
</evidence>
<keyword evidence="3" id="KW-1185">Reference proteome</keyword>
<evidence type="ECO:0000256" key="1">
    <source>
        <dbReference type="SAM" id="MobiDB-lite"/>
    </source>
</evidence>
<reference evidence="2 3" key="1">
    <citation type="submission" date="2021-06" db="EMBL/GenBank/DDBJ databases">
        <authorList>
            <person name="Palmer J.M."/>
        </authorList>
    </citation>
    <scope>NUCLEOTIDE SEQUENCE [LARGE SCALE GENOMIC DNA]</scope>
    <source>
        <strain evidence="2 3">CL_MEX2019</strain>
        <tissue evidence="2">Muscle</tissue>
    </source>
</reference>
<organism evidence="2 3">
    <name type="scientific">Characodon lateralis</name>
    <dbReference type="NCBI Taxonomy" id="208331"/>
    <lineage>
        <taxon>Eukaryota</taxon>
        <taxon>Metazoa</taxon>
        <taxon>Chordata</taxon>
        <taxon>Craniata</taxon>
        <taxon>Vertebrata</taxon>
        <taxon>Euteleostomi</taxon>
        <taxon>Actinopterygii</taxon>
        <taxon>Neopterygii</taxon>
        <taxon>Teleostei</taxon>
        <taxon>Neoteleostei</taxon>
        <taxon>Acanthomorphata</taxon>
        <taxon>Ovalentaria</taxon>
        <taxon>Atherinomorphae</taxon>
        <taxon>Cyprinodontiformes</taxon>
        <taxon>Goodeidae</taxon>
        <taxon>Characodon</taxon>
    </lineage>
</organism>
<protein>
    <submittedName>
        <fullName evidence="2">Uncharacterized protein</fullName>
    </submittedName>
</protein>
<evidence type="ECO:0000313" key="2">
    <source>
        <dbReference type="EMBL" id="MED6288977.1"/>
    </source>
</evidence>
<sequence length="141" mass="16229">MYASAITASESTNDEPPCKDQMSSKKNKLKNRCLFCRPTVTSAAAHHICLSLCQGHPHMLYILTTGISLATRLYHQNQHQRGLIYERSVHTKQSLKLAYITVHAKIVIFKKQTRRESVQSLIRTFTHVYARFGDRGIWRSR</sequence>
<dbReference type="Proteomes" id="UP001352852">
    <property type="component" value="Unassembled WGS sequence"/>
</dbReference>
<gene>
    <name evidence="2" type="ORF">CHARACLAT_031697</name>
</gene>
<proteinExistence type="predicted"/>
<comment type="caution">
    <text evidence="2">The sequence shown here is derived from an EMBL/GenBank/DDBJ whole genome shotgun (WGS) entry which is preliminary data.</text>
</comment>
<dbReference type="EMBL" id="JAHUTJ010062628">
    <property type="protein sequence ID" value="MED6288977.1"/>
    <property type="molecule type" value="Genomic_DNA"/>
</dbReference>